<feature type="compositionally biased region" description="Basic and acidic residues" evidence="1">
    <location>
        <begin position="8"/>
        <end position="26"/>
    </location>
</feature>
<accession>A0A2A2JXE8</accession>
<organism evidence="2 3">
    <name type="scientific">Diploscapter pachys</name>
    <dbReference type="NCBI Taxonomy" id="2018661"/>
    <lineage>
        <taxon>Eukaryota</taxon>
        <taxon>Metazoa</taxon>
        <taxon>Ecdysozoa</taxon>
        <taxon>Nematoda</taxon>
        <taxon>Chromadorea</taxon>
        <taxon>Rhabditida</taxon>
        <taxon>Rhabditina</taxon>
        <taxon>Rhabditomorpha</taxon>
        <taxon>Rhabditoidea</taxon>
        <taxon>Rhabditidae</taxon>
        <taxon>Diploscapter</taxon>
    </lineage>
</organism>
<sequence length="77" mass="8386">MQPQRLQGADRRVRGGARRRYDPPLHQRWRGRDRDCRACLCAQPDAGAGGRGAGAARADDAGRGYPREPARCDGRGG</sequence>
<evidence type="ECO:0000313" key="2">
    <source>
        <dbReference type="EMBL" id="PAV66344.1"/>
    </source>
</evidence>
<proteinExistence type="predicted"/>
<evidence type="ECO:0000313" key="3">
    <source>
        <dbReference type="Proteomes" id="UP000218231"/>
    </source>
</evidence>
<keyword evidence="3" id="KW-1185">Reference proteome</keyword>
<dbReference type="AlphaFoldDB" id="A0A2A2JXE8"/>
<feature type="compositionally biased region" description="Basic and acidic residues" evidence="1">
    <location>
        <begin position="57"/>
        <end position="77"/>
    </location>
</feature>
<protein>
    <submittedName>
        <fullName evidence="2">Uncharacterized protein</fullName>
    </submittedName>
</protein>
<dbReference type="EMBL" id="LIAE01010117">
    <property type="protein sequence ID" value="PAV66344.1"/>
    <property type="molecule type" value="Genomic_DNA"/>
</dbReference>
<evidence type="ECO:0000256" key="1">
    <source>
        <dbReference type="SAM" id="MobiDB-lite"/>
    </source>
</evidence>
<reference evidence="2 3" key="1">
    <citation type="journal article" date="2017" name="Curr. Biol.">
        <title>Genome architecture and evolution of a unichromosomal asexual nematode.</title>
        <authorList>
            <person name="Fradin H."/>
            <person name="Zegar C."/>
            <person name="Gutwein M."/>
            <person name="Lucas J."/>
            <person name="Kovtun M."/>
            <person name="Corcoran D."/>
            <person name="Baugh L.R."/>
            <person name="Kiontke K."/>
            <person name="Gunsalus K."/>
            <person name="Fitch D.H."/>
            <person name="Piano F."/>
        </authorList>
    </citation>
    <scope>NUCLEOTIDE SEQUENCE [LARGE SCALE GENOMIC DNA]</scope>
    <source>
        <strain evidence="2">PF1309</strain>
    </source>
</reference>
<comment type="caution">
    <text evidence="2">The sequence shown here is derived from an EMBL/GenBank/DDBJ whole genome shotgun (WGS) entry which is preliminary data.</text>
</comment>
<feature type="region of interest" description="Disordered" evidence="1">
    <location>
        <begin position="45"/>
        <end position="77"/>
    </location>
</feature>
<name>A0A2A2JXE8_9BILA</name>
<dbReference type="Proteomes" id="UP000218231">
    <property type="component" value="Unassembled WGS sequence"/>
</dbReference>
<gene>
    <name evidence="2" type="ORF">WR25_18409</name>
</gene>
<feature type="region of interest" description="Disordered" evidence="1">
    <location>
        <begin position="1"/>
        <end position="26"/>
    </location>
</feature>